<dbReference type="EMBL" id="CZKA01000009">
    <property type="protein sequence ID" value="CUR54486.1"/>
    <property type="molecule type" value="Genomic_DNA"/>
</dbReference>
<organism evidence="1">
    <name type="scientific">metagenome</name>
    <dbReference type="NCBI Taxonomy" id="256318"/>
    <lineage>
        <taxon>unclassified sequences</taxon>
        <taxon>metagenomes</taxon>
    </lineage>
</organism>
<protein>
    <submittedName>
        <fullName evidence="1">Uncharacterized protein</fullName>
    </submittedName>
</protein>
<accession>A0A2P2BXL4</accession>
<name>A0A2P2BXL4_9ZZZZ</name>
<proteinExistence type="predicted"/>
<dbReference type="AlphaFoldDB" id="A0A2P2BXL4"/>
<evidence type="ECO:0000313" key="1">
    <source>
        <dbReference type="EMBL" id="CUR54486.1"/>
    </source>
</evidence>
<gene>
    <name evidence="1" type="ORF">NOCA2170058</name>
</gene>
<sequence>MLRRALLSVVSLFVLLTAAVTVVAAPAVAAGSLTADGGTLYEGCRNFRYSFDVAEPGAAAWQLDLTANAPDGSYAAGDYQEGVGESASGSGTVNICSYQGVGRYQLEAQVTYFDADFNTLAQETLYAPLRLTKMSTRTSLSVSDRTPRFNSVVRLVATSYVERPSRFVRNKYEYVALEVRCGTSGWARVRGSKSVTNNYGKTAWRYRWNIHRTCKVRAVTLKTASWTGSSSSAKKVNPVGRSLVTTRELPAPALF</sequence>
<reference evidence="1" key="1">
    <citation type="submission" date="2015-08" db="EMBL/GenBank/DDBJ databases">
        <authorList>
            <person name="Babu N.S."/>
            <person name="Beckwith C.J."/>
            <person name="Beseler K.G."/>
            <person name="Brison A."/>
            <person name="Carone J.V."/>
            <person name="Caskin T.P."/>
            <person name="Diamond M."/>
            <person name="Durham M.E."/>
            <person name="Foxe J.M."/>
            <person name="Go M."/>
            <person name="Henderson B.A."/>
            <person name="Jones I.B."/>
            <person name="McGettigan J.A."/>
            <person name="Micheletti S.J."/>
            <person name="Nasrallah M.E."/>
            <person name="Ortiz D."/>
            <person name="Piller C.R."/>
            <person name="Privatt S.R."/>
            <person name="Schneider S.L."/>
            <person name="Sharp S."/>
            <person name="Smith T.C."/>
            <person name="Stanton J.D."/>
            <person name="Ullery H.E."/>
            <person name="Wilson R.J."/>
            <person name="Serrano M.G."/>
            <person name="Buck G."/>
            <person name="Lee V."/>
            <person name="Wang Y."/>
            <person name="Carvalho R."/>
            <person name="Voegtly L."/>
            <person name="Shi R."/>
            <person name="Duckworth R."/>
            <person name="Johnson A."/>
            <person name="Loviza R."/>
            <person name="Walstead R."/>
            <person name="Shah Z."/>
            <person name="Kiflezghi M."/>
            <person name="Wade K."/>
            <person name="Ball S.L."/>
            <person name="Bradley K.W."/>
            <person name="Asai D.J."/>
            <person name="Bowman C.A."/>
            <person name="Russell D.A."/>
            <person name="Pope W.H."/>
            <person name="Jacobs-Sera D."/>
            <person name="Hendrix R.W."/>
            <person name="Hatfull G.F."/>
        </authorList>
    </citation>
    <scope>NUCLEOTIDE SEQUENCE</scope>
</reference>